<feature type="compositionally biased region" description="Polar residues" evidence="1">
    <location>
        <begin position="178"/>
        <end position="187"/>
    </location>
</feature>
<feature type="region of interest" description="Disordered" evidence="1">
    <location>
        <begin position="357"/>
        <end position="390"/>
    </location>
</feature>
<keyword evidence="4" id="KW-1185">Reference proteome</keyword>
<proteinExistence type="predicted"/>
<name>A0A4R6YQ93_9GAMM</name>
<evidence type="ECO:0000256" key="1">
    <source>
        <dbReference type="SAM" id="MobiDB-lite"/>
    </source>
</evidence>
<dbReference type="Proteomes" id="UP000295293">
    <property type="component" value="Unassembled WGS sequence"/>
</dbReference>
<dbReference type="RefSeq" id="WP_133820545.1">
    <property type="nucleotide sequence ID" value="NZ_SNZH01000014.1"/>
</dbReference>
<organism evidence="3 4">
    <name type="scientific">Tahibacter aquaticus</name>
    <dbReference type="NCBI Taxonomy" id="520092"/>
    <lineage>
        <taxon>Bacteria</taxon>
        <taxon>Pseudomonadati</taxon>
        <taxon>Pseudomonadota</taxon>
        <taxon>Gammaproteobacteria</taxon>
        <taxon>Lysobacterales</taxon>
        <taxon>Rhodanobacteraceae</taxon>
        <taxon>Tahibacter</taxon>
    </lineage>
</organism>
<feature type="compositionally biased region" description="Basic and acidic residues" evidence="1">
    <location>
        <begin position="368"/>
        <end position="390"/>
    </location>
</feature>
<reference evidence="3 4" key="1">
    <citation type="submission" date="2019-03" db="EMBL/GenBank/DDBJ databases">
        <title>Genomic Encyclopedia of Type Strains, Phase IV (KMG-IV): sequencing the most valuable type-strain genomes for metagenomic binning, comparative biology and taxonomic classification.</title>
        <authorList>
            <person name="Goeker M."/>
        </authorList>
    </citation>
    <scope>NUCLEOTIDE SEQUENCE [LARGE SCALE GENOMIC DNA]</scope>
    <source>
        <strain evidence="3 4">DSM 21667</strain>
    </source>
</reference>
<dbReference type="EMBL" id="SNZH01000014">
    <property type="protein sequence ID" value="TDR40055.1"/>
    <property type="molecule type" value="Genomic_DNA"/>
</dbReference>
<evidence type="ECO:0008006" key="5">
    <source>
        <dbReference type="Google" id="ProtNLM"/>
    </source>
</evidence>
<feature type="signal peptide" evidence="2">
    <location>
        <begin position="1"/>
        <end position="21"/>
    </location>
</feature>
<keyword evidence="2" id="KW-0732">Signal</keyword>
<dbReference type="PROSITE" id="PS51257">
    <property type="entry name" value="PROKAR_LIPOPROTEIN"/>
    <property type="match status" value="1"/>
</dbReference>
<dbReference type="AlphaFoldDB" id="A0A4R6YQ93"/>
<protein>
    <recommendedName>
        <fullName evidence="5">Lipoprotein</fullName>
    </recommendedName>
</protein>
<evidence type="ECO:0000313" key="4">
    <source>
        <dbReference type="Proteomes" id="UP000295293"/>
    </source>
</evidence>
<evidence type="ECO:0000313" key="3">
    <source>
        <dbReference type="EMBL" id="TDR40055.1"/>
    </source>
</evidence>
<sequence length="390" mass="41382">MSLRVASVLPLLLLLSACNFSAPPPSPPAAAAPPVSTPDCLANLPGTALDAPLAQVYTQDFSAPALDEAAQRCIGALLGEQAFASPQQHDPAYATLQQAQGEDARTSWNRTPKKRVQWLRIAQSAAASTWLLRIDTGLPPPGARYDLLLTSDAQGHLRDQMLVGTSDSRFRRTMDLRSSNQFSLTEQSTREDQPGLNYRAAFRIDDSGRIALDSSAAAGMPPDPPGATATDSSGSTADEGDSGTSLEQVDGPAGDAEAIRRLLFSDSGVIEELVQRESFADGGLAMLAVGRIDAAGLIVYVFRPLSGAAGKVQYQVASYVLPEPPQALGGELGKVSWQADKGGVSIVLPMRYEFLRDGGDADSSEPETQGRDASLRLRYDSAEGELKRQK</sequence>
<evidence type="ECO:0000256" key="2">
    <source>
        <dbReference type="SAM" id="SignalP"/>
    </source>
</evidence>
<gene>
    <name evidence="3" type="ORF">DFR29_114107</name>
</gene>
<feature type="region of interest" description="Disordered" evidence="1">
    <location>
        <begin position="214"/>
        <end position="251"/>
    </location>
</feature>
<accession>A0A4R6YQ93</accession>
<feature type="region of interest" description="Disordered" evidence="1">
    <location>
        <begin position="178"/>
        <end position="197"/>
    </location>
</feature>
<comment type="caution">
    <text evidence="3">The sequence shown here is derived from an EMBL/GenBank/DDBJ whole genome shotgun (WGS) entry which is preliminary data.</text>
</comment>
<feature type="compositionally biased region" description="Low complexity" evidence="1">
    <location>
        <begin position="214"/>
        <end position="232"/>
    </location>
</feature>
<feature type="chain" id="PRO_5020385041" description="Lipoprotein" evidence="2">
    <location>
        <begin position="22"/>
        <end position="390"/>
    </location>
</feature>